<evidence type="ECO:0000313" key="1">
    <source>
        <dbReference type="EMBL" id="MBP1294307.1"/>
    </source>
</evidence>
<accession>A0A8I2C5K9</accession>
<proteinExistence type="predicted"/>
<evidence type="ECO:0000313" key="2">
    <source>
        <dbReference type="Proteomes" id="UP000673383"/>
    </source>
</evidence>
<protein>
    <submittedName>
        <fullName evidence="1">Uncharacterized protein</fullName>
    </submittedName>
</protein>
<dbReference type="RefSeq" id="WP_245163939.1">
    <property type="nucleotide sequence ID" value="NZ_JAFICZ010000001.1"/>
</dbReference>
<gene>
    <name evidence="1" type="ORF">JOH49_004060</name>
</gene>
<name>A0A8I2C5K9_BRAEL</name>
<dbReference type="AlphaFoldDB" id="A0A8I2C5K9"/>
<sequence length="70" mass="7652">MPAVAEQPDRGSPALDKIAGLLALIATRDMEKEAAALKLDAIGFTSHEISALLDVNENFVRVARHRKKNR</sequence>
<dbReference type="EMBL" id="JAFICZ010000001">
    <property type="protein sequence ID" value="MBP1294307.1"/>
    <property type="molecule type" value="Genomic_DNA"/>
</dbReference>
<dbReference type="Proteomes" id="UP000673383">
    <property type="component" value="Unassembled WGS sequence"/>
</dbReference>
<organism evidence="1 2">
    <name type="scientific">Bradyrhizobium elkanii</name>
    <dbReference type="NCBI Taxonomy" id="29448"/>
    <lineage>
        <taxon>Bacteria</taxon>
        <taxon>Pseudomonadati</taxon>
        <taxon>Pseudomonadota</taxon>
        <taxon>Alphaproteobacteria</taxon>
        <taxon>Hyphomicrobiales</taxon>
        <taxon>Nitrobacteraceae</taxon>
        <taxon>Bradyrhizobium</taxon>
    </lineage>
</organism>
<comment type="caution">
    <text evidence="1">The sequence shown here is derived from an EMBL/GenBank/DDBJ whole genome shotgun (WGS) entry which is preliminary data.</text>
</comment>
<reference evidence="1" key="1">
    <citation type="submission" date="2021-02" db="EMBL/GenBank/DDBJ databases">
        <title>Genomic Encyclopedia of Type Strains, Phase IV (KMG-V): Genome sequencing to study the core and pangenomes of soil and plant-associated prokaryotes.</title>
        <authorList>
            <person name="Whitman W."/>
        </authorList>
    </citation>
    <scope>NUCLEOTIDE SEQUENCE</scope>
    <source>
        <strain evidence="1">USDA 406</strain>
    </source>
</reference>